<accession>A0ABY6N114</accession>
<dbReference type="NCBIfam" id="NF006614">
    <property type="entry name" value="PRK09181.1"/>
    <property type="match status" value="1"/>
</dbReference>
<keyword evidence="10" id="KW-1185">Reference proteome</keyword>
<evidence type="ECO:0000256" key="5">
    <source>
        <dbReference type="ARBA" id="ARBA00022777"/>
    </source>
</evidence>
<keyword evidence="5 9" id="KW-0418">Kinase</keyword>
<evidence type="ECO:0000256" key="2">
    <source>
        <dbReference type="ARBA" id="ARBA00013059"/>
    </source>
</evidence>
<dbReference type="SUPFAM" id="SSF55021">
    <property type="entry name" value="ACT-like"/>
    <property type="match status" value="1"/>
</dbReference>
<name>A0ABY6N114_9ALTE</name>
<dbReference type="InterPro" id="IPR054352">
    <property type="entry name" value="ACT_Aspartokinase"/>
</dbReference>
<dbReference type="Pfam" id="PF22468">
    <property type="entry name" value="ACT_9"/>
    <property type="match status" value="1"/>
</dbReference>
<dbReference type="EMBL" id="CP100390">
    <property type="protein sequence ID" value="UZE95796.1"/>
    <property type="molecule type" value="Genomic_DNA"/>
</dbReference>
<protein>
    <recommendedName>
        <fullName evidence="2">aspartate kinase</fullName>
        <ecNumber evidence="2">2.7.2.4</ecNumber>
    </recommendedName>
</protein>
<dbReference type="Gene3D" id="3.30.2130.10">
    <property type="entry name" value="VC0802-like"/>
    <property type="match status" value="1"/>
</dbReference>
<dbReference type="EC" id="2.7.2.4" evidence="2"/>
<dbReference type="Pfam" id="PF00696">
    <property type="entry name" value="AA_kinase"/>
    <property type="match status" value="1"/>
</dbReference>
<keyword evidence="6" id="KW-0067">ATP-binding</keyword>
<gene>
    <name evidence="9" type="ORF">NKI27_17330</name>
</gene>
<dbReference type="RefSeq" id="WP_265047286.1">
    <property type="nucleotide sequence ID" value="NZ_CP100390.1"/>
</dbReference>
<evidence type="ECO:0000256" key="7">
    <source>
        <dbReference type="ARBA" id="ARBA00047872"/>
    </source>
</evidence>
<feature type="domain" description="ACT" evidence="8">
    <location>
        <begin position="419"/>
        <end position="491"/>
    </location>
</feature>
<comment type="catalytic activity">
    <reaction evidence="7">
        <text>L-aspartate + ATP = 4-phospho-L-aspartate + ADP</text>
        <dbReference type="Rhea" id="RHEA:23776"/>
        <dbReference type="ChEBI" id="CHEBI:29991"/>
        <dbReference type="ChEBI" id="CHEBI:30616"/>
        <dbReference type="ChEBI" id="CHEBI:57535"/>
        <dbReference type="ChEBI" id="CHEBI:456216"/>
        <dbReference type="EC" id="2.7.2.4"/>
    </reaction>
</comment>
<keyword evidence="4" id="KW-0547">Nucleotide-binding</keyword>
<dbReference type="PROSITE" id="PS51671">
    <property type="entry name" value="ACT"/>
    <property type="match status" value="1"/>
</dbReference>
<evidence type="ECO:0000256" key="3">
    <source>
        <dbReference type="ARBA" id="ARBA00022679"/>
    </source>
</evidence>
<comment type="similarity">
    <text evidence="1">Belongs to the aspartokinase family.</text>
</comment>
<sequence length="491" mass="54940">MEQPTILKEEKMHLHTVEKIGGTSMNNYEAVRDNIVRNPALKNNIHNRILVVSAYSGITDLLLEHKKTGHPGVFSLFSNSTNGKDWRTMLDKVRQQMFDINASLFKTEDQIDAANQFIAERISDAESCLSDLQRLCNHGHFSLESHLDSVREMLACIGEAHSARNTAHLLSQDGINACFVDLTGWRSPEQISLDERIKQAFSNIDLQSTMPIVTGYAHSEVGLMTHFDRGYSEMTFSRIAVLTEANEAIIHKEFHLSSADPRLVGEDNAVPIGRTNYDVADQLANLGMEAIHPKAAKGLRQNNIPLRVRNTFEPEHYGTLITQDYVSDSPCVEIIAGQKDICAVELFDQDMTGNITEYDHAIIEIFKQFDVMTVAKDINANTITHYVDADIGTLKRITAQLKKRYPDAEISKRIVAIVSAIGSDMQVPGILSKTVNALAEQNISILAIHQSMRQVDMQFIIDEDDYEMAVKSLHRCLVEVHDHGRAICLAS</sequence>
<dbReference type="Proteomes" id="UP001163739">
    <property type="component" value="Chromosome"/>
</dbReference>
<evidence type="ECO:0000256" key="1">
    <source>
        <dbReference type="ARBA" id="ARBA00010122"/>
    </source>
</evidence>
<organism evidence="9 10">
    <name type="scientific">Alkalimarinus alittae</name>
    <dbReference type="NCBI Taxonomy" id="2961619"/>
    <lineage>
        <taxon>Bacteria</taxon>
        <taxon>Pseudomonadati</taxon>
        <taxon>Pseudomonadota</taxon>
        <taxon>Gammaproteobacteria</taxon>
        <taxon>Alteromonadales</taxon>
        <taxon>Alteromonadaceae</taxon>
        <taxon>Alkalimarinus</taxon>
    </lineage>
</organism>
<evidence type="ECO:0000313" key="9">
    <source>
        <dbReference type="EMBL" id="UZE95796.1"/>
    </source>
</evidence>
<dbReference type="InterPro" id="IPR002912">
    <property type="entry name" value="ACT_dom"/>
</dbReference>
<dbReference type="InterPro" id="IPR001048">
    <property type="entry name" value="Asp/Glu/Uridylate_kinase"/>
</dbReference>
<dbReference type="InterPro" id="IPR036393">
    <property type="entry name" value="AceGlu_kinase-like_sf"/>
</dbReference>
<dbReference type="InterPro" id="IPR045865">
    <property type="entry name" value="ACT-like_dom_sf"/>
</dbReference>
<dbReference type="PANTHER" id="PTHR21499:SF3">
    <property type="entry name" value="ASPARTOKINASE"/>
    <property type="match status" value="1"/>
</dbReference>
<dbReference type="GO" id="GO:0004072">
    <property type="term" value="F:aspartate kinase activity"/>
    <property type="evidence" value="ECO:0007669"/>
    <property type="project" value="UniProtKB-EC"/>
</dbReference>
<dbReference type="PANTHER" id="PTHR21499">
    <property type="entry name" value="ASPARTATE KINASE"/>
    <property type="match status" value="1"/>
</dbReference>
<reference evidence="9" key="1">
    <citation type="submission" date="2022-06" db="EMBL/GenBank/DDBJ databases">
        <title>Alkalimarinus sp. nov., isolated from gut of a Alitta virens.</title>
        <authorList>
            <person name="Yang A.I."/>
            <person name="Shin N.-R."/>
        </authorList>
    </citation>
    <scope>NUCLEOTIDE SEQUENCE</scope>
    <source>
        <strain evidence="9">A2M4</strain>
    </source>
</reference>
<proteinExistence type="inferred from homology"/>
<keyword evidence="3 9" id="KW-0808">Transferase</keyword>
<dbReference type="Gene3D" id="3.40.1160.10">
    <property type="entry name" value="Acetylglutamate kinase-like"/>
    <property type="match status" value="1"/>
</dbReference>
<evidence type="ECO:0000259" key="8">
    <source>
        <dbReference type="PROSITE" id="PS51671"/>
    </source>
</evidence>
<dbReference type="CDD" id="cd04915">
    <property type="entry name" value="ACT_AK-Ectoine_2"/>
    <property type="match status" value="1"/>
</dbReference>
<evidence type="ECO:0000313" key="10">
    <source>
        <dbReference type="Proteomes" id="UP001163739"/>
    </source>
</evidence>
<dbReference type="SUPFAM" id="SSF53633">
    <property type="entry name" value="Carbamate kinase-like"/>
    <property type="match status" value="1"/>
</dbReference>
<evidence type="ECO:0000256" key="6">
    <source>
        <dbReference type="ARBA" id="ARBA00022840"/>
    </source>
</evidence>
<evidence type="ECO:0000256" key="4">
    <source>
        <dbReference type="ARBA" id="ARBA00022741"/>
    </source>
</evidence>